<accession>M5G6M0</accession>
<evidence type="ECO:0000313" key="3">
    <source>
        <dbReference type="Proteomes" id="UP000030653"/>
    </source>
</evidence>
<dbReference type="EMBL" id="JH795870">
    <property type="protein sequence ID" value="EJT99412.1"/>
    <property type="molecule type" value="Genomic_DNA"/>
</dbReference>
<organism evidence="2 3">
    <name type="scientific">Dacryopinax primogenitus (strain DJM 731)</name>
    <name type="common">Brown rot fungus</name>
    <dbReference type="NCBI Taxonomy" id="1858805"/>
    <lineage>
        <taxon>Eukaryota</taxon>
        <taxon>Fungi</taxon>
        <taxon>Dikarya</taxon>
        <taxon>Basidiomycota</taxon>
        <taxon>Agaricomycotina</taxon>
        <taxon>Dacrymycetes</taxon>
        <taxon>Dacrymycetales</taxon>
        <taxon>Dacrymycetaceae</taxon>
        <taxon>Dacryopinax</taxon>
    </lineage>
</organism>
<gene>
    <name evidence="2" type="ORF">DACRYDRAFT_23949</name>
</gene>
<dbReference type="HOGENOM" id="CLU_2873784_0_0_1"/>
<dbReference type="Proteomes" id="UP000030653">
    <property type="component" value="Unassembled WGS sequence"/>
</dbReference>
<name>M5G6M0_DACPD</name>
<dbReference type="RefSeq" id="XP_040626310.1">
    <property type="nucleotide sequence ID" value="XM_040773478.1"/>
</dbReference>
<evidence type="ECO:0000313" key="2">
    <source>
        <dbReference type="EMBL" id="EJT99412.1"/>
    </source>
</evidence>
<sequence>MAGIFAAATTPLVLSRIESHQSHHSRTSRTSRYTDPWTEPLDDEISRLPSPAVSNAPTDPLSDV</sequence>
<feature type="region of interest" description="Disordered" evidence="1">
    <location>
        <begin position="16"/>
        <end position="64"/>
    </location>
</feature>
<proteinExistence type="predicted"/>
<evidence type="ECO:0000256" key="1">
    <source>
        <dbReference type="SAM" id="MobiDB-lite"/>
    </source>
</evidence>
<dbReference type="GeneID" id="63688540"/>
<reference evidence="2 3" key="1">
    <citation type="journal article" date="2012" name="Science">
        <title>The Paleozoic origin of enzymatic lignin decomposition reconstructed from 31 fungal genomes.</title>
        <authorList>
            <person name="Floudas D."/>
            <person name="Binder M."/>
            <person name="Riley R."/>
            <person name="Barry K."/>
            <person name="Blanchette R.A."/>
            <person name="Henrissat B."/>
            <person name="Martinez A.T."/>
            <person name="Otillar R."/>
            <person name="Spatafora J.W."/>
            <person name="Yadav J.S."/>
            <person name="Aerts A."/>
            <person name="Benoit I."/>
            <person name="Boyd A."/>
            <person name="Carlson A."/>
            <person name="Copeland A."/>
            <person name="Coutinho P.M."/>
            <person name="de Vries R.P."/>
            <person name="Ferreira P."/>
            <person name="Findley K."/>
            <person name="Foster B."/>
            <person name="Gaskell J."/>
            <person name="Glotzer D."/>
            <person name="Gorecki P."/>
            <person name="Heitman J."/>
            <person name="Hesse C."/>
            <person name="Hori C."/>
            <person name="Igarashi K."/>
            <person name="Jurgens J.A."/>
            <person name="Kallen N."/>
            <person name="Kersten P."/>
            <person name="Kohler A."/>
            <person name="Kuees U."/>
            <person name="Kumar T.K.A."/>
            <person name="Kuo A."/>
            <person name="LaButti K."/>
            <person name="Larrondo L.F."/>
            <person name="Lindquist E."/>
            <person name="Ling A."/>
            <person name="Lombard V."/>
            <person name="Lucas S."/>
            <person name="Lundell T."/>
            <person name="Martin R."/>
            <person name="McLaughlin D.J."/>
            <person name="Morgenstern I."/>
            <person name="Morin E."/>
            <person name="Murat C."/>
            <person name="Nagy L.G."/>
            <person name="Nolan M."/>
            <person name="Ohm R.A."/>
            <person name="Patyshakuliyeva A."/>
            <person name="Rokas A."/>
            <person name="Ruiz-Duenas F.J."/>
            <person name="Sabat G."/>
            <person name="Salamov A."/>
            <person name="Samejima M."/>
            <person name="Schmutz J."/>
            <person name="Slot J.C."/>
            <person name="St John F."/>
            <person name="Stenlid J."/>
            <person name="Sun H."/>
            <person name="Sun S."/>
            <person name="Syed K."/>
            <person name="Tsang A."/>
            <person name="Wiebenga A."/>
            <person name="Young D."/>
            <person name="Pisabarro A."/>
            <person name="Eastwood D.C."/>
            <person name="Martin F."/>
            <person name="Cullen D."/>
            <person name="Grigoriev I.V."/>
            <person name="Hibbett D.S."/>
        </authorList>
    </citation>
    <scope>NUCLEOTIDE SEQUENCE [LARGE SCALE GENOMIC DNA]</scope>
    <source>
        <strain evidence="2 3">DJM-731 SS1</strain>
    </source>
</reference>
<dbReference type="AlphaFoldDB" id="M5G6M0"/>
<keyword evidence="3" id="KW-1185">Reference proteome</keyword>
<protein>
    <submittedName>
        <fullName evidence="2">Uncharacterized protein</fullName>
    </submittedName>
</protein>
<feature type="non-terminal residue" evidence="2">
    <location>
        <position position="64"/>
    </location>
</feature>